<dbReference type="Proteomes" id="UP000076532">
    <property type="component" value="Unassembled WGS sequence"/>
</dbReference>
<dbReference type="AlphaFoldDB" id="A0A166J0Y9"/>
<evidence type="ECO:0000313" key="1">
    <source>
        <dbReference type="EMBL" id="KZP20370.1"/>
    </source>
</evidence>
<evidence type="ECO:0008006" key="3">
    <source>
        <dbReference type="Google" id="ProtNLM"/>
    </source>
</evidence>
<gene>
    <name evidence="1" type="ORF">FIBSPDRAFT_954534</name>
</gene>
<dbReference type="EMBL" id="KV417555">
    <property type="protein sequence ID" value="KZP20370.1"/>
    <property type="molecule type" value="Genomic_DNA"/>
</dbReference>
<dbReference type="OrthoDB" id="2788229at2759"/>
<name>A0A166J0Y9_9AGAM</name>
<reference evidence="1 2" key="1">
    <citation type="journal article" date="2016" name="Mol. Biol. Evol.">
        <title>Comparative Genomics of Early-Diverging Mushroom-Forming Fungi Provides Insights into the Origins of Lignocellulose Decay Capabilities.</title>
        <authorList>
            <person name="Nagy L.G."/>
            <person name="Riley R."/>
            <person name="Tritt A."/>
            <person name="Adam C."/>
            <person name="Daum C."/>
            <person name="Floudas D."/>
            <person name="Sun H."/>
            <person name="Yadav J.S."/>
            <person name="Pangilinan J."/>
            <person name="Larsson K.H."/>
            <person name="Matsuura K."/>
            <person name="Barry K."/>
            <person name="Labutti K."/>
            <person name="Kuo R."/>
            <person name="Ohm R.A."/>
            <person name="Bhattacharya S.S."/>
            <person name="Shirouzu T."/>
            <person name="Yoshinaga Y."/>
            <person name="Martin F.M."/>
            <person name="Grigoriev I.V."/>
            <person name="Hibbett D.S."/>
        </authorList>
    </citation>
    <scope>NUCLEOTIDE SEQUENCE [LARGE SCALE GENOMIC DNA]</scope>
    <source>
        <strain evidence="1 2">CBS 109695</strain>
    </source>
</reference>
<proteinExistence type="predicted"/>
<keyword evidence="2" id="KW-1185">Reference proteome</keyword>
<sequence>MKPLPAEITDMIIDFVGESTIPLLWHRDLGSCAAVCRNWIPRSRSLQFKTLDFARYHSQDHLDQFFDIISSAHATITSHVLRIALNVSGSHLSRDQLEQFVSLQALHTVILVGECLDGDPVMADDIPVDTIVTVLESLSKVVILELLRIPFDYFEPLQDIVAACPNLEKLFMKGIEDLSFSDTDSEPHRPINAPPEPLPCAPVQLLSSIDCTFNTPFFT</sequence>
<accession>A0A166J0Y9</accession>
<protein>
    <recommendedName>
        <fullName evidence="3">F-box domain-containing protein</fullName>
    </recommendedName>
</protein>
<organism evidence="1 2">
    <name type="scientific">Athelia psychrophila</name>
    <dbReference type="NCBI Taxonomy" id="1759441"/>
    <lineage>
        <taxon>Eukaryota</taxon>
        <taxon>Fungi</taxon>
        <taxon>Dikarya</taxon>
        <taxon>Basidiomycota</taxon>
        <taxon>Agaricomycotina</taxon>
        <taxon>Agaricomycetes</taxon>
        <taxon>Agaricomycetidae</taxon>
        <taxon>Atheliales</taxon>
        <taxon>Atheliaceae</taxon>
        <taxon>Athelia</taxon>
    </lineage>
</organism>
<evidence type="ECO:0000313" key="2">
    <source>
        <dbReference type="Proteomes" id="UP000076532"/>
    </source>
</evidence>